<name>A0AAJ1CVC9_PANAN</name>
<dbReference type="Pfam" id="PF00419">
    <property type="entry name" value="Fimbrial"/>
    <property type="match status" value="1"/>
</dbReference>
<dbReference type="Gene3D" id="2.60.40.1090">
    <property type="entry name" value="Fimbrial-type adhesion domain"/>
    <property type="match status" value="1"/>
</dbReference>
<evidence type="ECO:0000256" key="3">
    <source>
        <dbReference type="ARBA" id="ARBA00022729"/>
    </source>
</evidence>
<comment type="subcellular location">
    <subcellularLocation>
        <location evidence="1">Fimbrium</location>
    </subcellularLocation>
</comment>
<keyword evidence="3 5" id="KW-0732">Signal</keyword>
<feature type="signal peptide" evidence="5">
    <location>
        <begin position="1"/>
        <end position="20"/>
    </location>
</feature>
<dbReference type="GO" id="GO:0009289">
    <property type="term" value="C:pilus"/>
    <property type="evidence" value="ECO:0007669"/>
    <property type="project" value="UniProtKB-SubCell"/>
</dbReference>
<dbReference type="RefSeq" id="WP_028723910.1">
    <property type="nucleotide sequence ID" value="NZ_CP028033.1"/>
</dbReference>
<evidence type="ECO:0000259" key="6">
    <source>
        <dbReference type="Pfam" id="PF00419"/>
    </source>
</evidence>
<organism evidence="7 8">
    <name type="scientific">Pantoea ananas</name>
    <name type="common">Erwinia uredovora</name>
    <dbReference type="NCBI Taxonomy" id="553"/>
    <lineage>
        <taxon>Bacteria</taxon>
        <taxon>Pseudomonadati</taxon>
        <taxon>Pseudomonadota</taxon>
        <taxon>Gammaproteobacteria</taxon>
        <taxon>Enterobacterales</taxon>
        <taxon>Erwiniaceae</taxon>
        <taxon>Pantoea</taxon>
    </lineage>
</organism>
<dbReference type="Proteomes" id="UP001208888">
    <property type="component" value="Unassembled WGS sequence"/>
</dbReference>
<comment type="similarity">
    <text evidence="2">Belongs to the fimbrial protein family.</text>
</comment>
<dbReference type="EMBL" id="JANFVX010000001">
    <property type="protein sequence ID" value="MCW0342244.1"/>
    <property type="molecule type" value="Genomic_DNA"/>
</dbReference>
<dbReference type="InterPro" id="IPR036937">
    <property type="entry name" value="Adhesion_dom_fimbrial_sf"/>
</dbReference>
<feature type="chain" id="PRO_5042468013" description="Fimbrial-type adhesion domain-containing protein" evidence="5">
    <location>
        <begin position="21"/>
        <end position="199"/>
    </location>
</feature>
<dbReference type="InterPro" id="IPR050263">
    <property type="entry name" value="Bact_Fimbrial_Adh_Pro"/>
</dbReference>
<dbReference type="GO" id="GO:0043709">
    <property type="term" value="P:cell adhesion involved in single-species biofilm formation"/>
    <property type="evidence" value="ECO:0007669"/>
    <property type="project" value="TreeGrafter"/>
</dbReference>
<dbReference type="InterPro" id="IPR000259">
    <property type="entry name" value="Adhesion_dom_fimbrial"/>
</dbReference>
<dbReference type="PANTHER" id="PTHR33420:SF3">
    <property type="entry name" value="FIMBRIAL SUBUNIT ELFA"/>
    <property type="match status" value="1"/>
</dbReference>
<protein>
    <recommendedName>
        <fullName evidence="6">Fimbrial-type adhesion domain-containing protein</fullName>
    </recommendedName>
</protein>
<evidence type="ECO:0000256" key="2">
    <source>
        <dbReference type="ARBA" id="ARBA00006671"/>
    </source>
</evidence>
<dbReference type="InterPro" id="IPR008966">
    <property type="entry name" value="Adhesion_dom_sf"/>
</dbReference>
<evidence type="ECO:0000313" key="7">
    <source>
        <dbReference type="EMBL" id="MCW0342244.1"/>
    </source>
</evidence>
<evidence type="ECO:0000256" key="1">
    <source>
        <dbReference type="ARBA" id="ARBA00004561"/>
    </source>
</evidence>
<dbReference type="AlphaFoldDB" id="A0AAJ1CVC9"/>
<reference evidence="7" key="1">
    <citation type="submission" date="2022-06" db="EMBL/GenBank/DDBJ databases">
        <title>Dynamics of rice microbiomes reveals core vertical transmitted seed endophytes.</title>
        <authorList>
            <person name="Liao K."/>
            <person name="Zhang X."/>
        </authorList>
    </citation>
    <scope>NUCLEOTIDE SEQUENCE</scope>
    <source>
        <strain evidence="7">JT1-17</strain>
    </source>
</reference>
<dbReference type="PANTHER" id="PTHR33420">
    <property type="entry name" value="FIMBRIAL SUBUNIT ELFA-RELATED"/>
    <property type="match status" value="1"/>
</dbReference>
<proteinExistence type="inferred from homology"/>
<feature type="domain" description="Fimbrial-type adhesion" evidence="6">
    <location>
        <begin position="46"/>
        <end position="199"/>
    </location>
</feature>
<dbReference type="SUPFAM" id="SSF49401">
    <property type="entry name" value="Bacterial adhesins"/>
    <property type="match status" value="1"/>
</dbReference>
<evidence type="ECO:0000256" key="4">
    <source>
        <dbReference type="ARBA" id="ARBA00023263"/>
    </source>
</evidence>
<evidence type="ECO:0000313" key="8">
    <source>
        <dbReference type="Proteomes" id="UP001208888"/>
    </source>
</evidence>
<sequence>MRNISRFIVSLLLLSPACFAAKNTNPADNWEVDGLNGAIVVNGMMLTEPCAIASESREQELDLGALSQRELEKVGDVSVPVDMHIILEHCPGGVHQLHESQDVRRNLWLADQSIASITITGEEEPSDPRFFRLKGSTSGISLRLEDAKGEQLMPSVAEHPLALNQGRNDLMLKVQLRRNEMPITPGEWTAIVQLGMEYD</sequence>
<keyword evidence="4" id="KW-0281">Fimbrium</keyword>
<comment type="caution">
    <text evidence="7">The sequence shown here is derived from an EMBL/GenBank/DDBJ whole genome shotgun (WGS) entry which is preliminary data.</text>
</comment>
<evidence type="ECO:0000256" key="5">
    <source>
        <dbReference type="SAM" id="SignalP"/>
    </source>
</evidence>
<gene>
    <name evidence="7" type="ORF">NB703_000337</name>
</gene>
<accession>A0AAJ1CVC9</accession>